<reference evidence="2 3" key="1">
    <citation type="journal article" date="2024" name="Nat. Commun.">
        <title>Phylogenomics reveals the evolutionary origins of lichenization in chlorophyte algae.</title>
        <authorList>
            <person name="Puginier C."/>
            <person name="Libourel C."/>
            <person name="Otte J."/>
            <person name="Skaloud P."/>
            <person name="Haon M."/>
            <person name="Grisel S."/>
            <person name="Petersen M."/>
            <person name="Berrin J.G."/>
            <person name="Delaux P.M."/>
            <person name="Dal Grande F."/>
            <person name="Keller J."/>
        </authorList>
    </citation>
    <scope>NUCLEOTIDE SEQUENCE [LARGE SCALE GENOMIC DNA]</scope>
    <source>
        <strain evidence="2 3">SAG 2043</strain>
    </source>
</reference>
<evidence type="ECO:0000256" key="1">
    <source>
        <dbReference type="SAM" id="MobiDB-lite"/>
    </source>
</evidence>
<organism evidence="2 3">
    <name type="scientific">[Myrmecia] bisecta</name>
    <dbReference type="NCBI Taxonomy" id="41462"/>
    <lineage>
        <taxon>Eukaryota</taxon>
        <taxon>Viridiplantae</taxon>
        <taxon>Chlorophyta</taxon>
        <taxon>core chlorophytes</taxon>
        <taxon>Trebouxiophyceae</taxon>
        <taxon>Trebouxiales</taxon>
        <taxon>Trebouxiaceae</taxon>
        <taxon>Myrmecia</taxon>
    </lineage>
</organism>
<dbReference type="PANTHER" id="PTHR31723">
    <property type="entry name" value="PATHOGENESIS-RELATED FAMILY PROTEIN"/>
    <property type="match status" value="1"/>
</dbReference>
<protein>
    <recommendedName>
        <fullName evidence="4">Pathogen-related protein</fullName>
    </recommendedName>
</protein>
<dbReference type="SUPFAM" id="SSF54427">
    <property type="entry name" value="NTF2-like"/>
    <property type="match status" value="1"/>
</dbReference>
<name>A0AAW1PGV3_9CHLO</name>
<keyword evidence="3" id="KW-1185">Reference proteome</keyword>
<feature type="region of interest" description="Disordered" evidence="1">
    <location>
        <begin position="101"/>
        <end position="120"/>
    </location>
</feature>
<comment type="caution">
    <text evidence="2">The sequence shown here is derived from an EMBL/GenBank/DDBJ whole genome shotgun (WGS) entry which is preliminary data.</text>
</comment>
<evidence type="ECO:0000313" key="3">
    <source>
        <dbReference type="Proteomes" id="UP001489004"/>
    </source>
</evidence>
<proteinExistence type="predicted"/>
<dbReference type="Gene3D" id="3.10.450.50">
    <property type="match status" value="1"/>
</dbReference>
<dbReference type="PANTHER" id="PTHR31723:SF10">
    <property type="entry name" value="PATHOGEN-RELATED PROTEIN"/>
    <property type="match status" value="1"/>
</dbReference>
<dbReference type="InterPro" id="IPR032710">
    <property type="entry name" value="NTF2-like_dom_sf"/>
</dbReference>
<dbReference type="EMBL" id="JALJOR010000012">
    <property type="protein sequence ID" value="KAK9807620.1"/>
    <property type="molecule type" value="Genomic_DNA"/>
</dbReference>
<gene>
    <name evidence="2" type="ORF">WJX72_004488</name>
</gene>
<dbReference type="InterPro" id="IPR053218">
    <property type="entry name" value="Pathogen-related_defense"/>
</dbReference>
<dbReference type="AlphaFoldDB" id="A0AAW1PGV3"/>
<evidence type="ECO:0008006" key="4">
    <source>
        <dbReference type="Google" id="ProtNLM"/>
    </source>
</evidence>
<accession>A0AAW1PGV3</accession>
<dbReference type="Proteomes" id="UP001489004">
    <property type="component" value="Unassembled WGS sequence"/>
</dbReference>
<evidence type="ECO:0000313" key="2">
    <source>
        <dbReference type="EMBL" id="KAK9807620.1"/>
    </source>
</evidence>
<sequence>MLASTSQLSSHCCNRRDTLQGLISGRWGVHKPCDELNWLEAAVELRSRLAQLPIESAPHVPILSAPLSAHSMAGSQGALALPLSLSSPSLESLGVRSAFDSKASLEPSGRPSKAAPFDEAWPQDERPDYLWDPNAVLNDKCAWRKGHSPDYSVANNKYAAEAKHRWQAGSLEDLVSNLVKNWEKEASHKVKGKEWRTVDMPNYTFSTNGGAVYTAAEMIEIGTYNALIGEHAYYSAQNTGFEESHDCFRKALPTGFAWEVTDVTSGPPRVSFKWRHWGTMTGKLVCPLGLGRTLEAEPTFREVEIFGMCIVDLNKAYQITNIEVFYDPHQLLGAMVEDFCPLASKAAESKFIIDLLPDLQQNA</sequence>